<dbReference type="GO" id="GO:0016709">
    <property type="term" value="F:oxidoreductase activity, acting on paired donors, with incorporation or reduction of molecular oxygen, NAD(P)H as one donor, and incorporation of one atom of oxygen"/>
    <property type="evidence" value="ECO:0007669"/>
    <property type="project" value="UniProtKB-ARBA"/>
</dbReference>
<keyword evidence="2" id="KW-0274">FAD</keyword>
<keyword evidence="4" id="KW-0560">Oxidoreductase</keyword>
<dbReference type="PRINTS" id="PR00420">
    <property type="entry name" value="RNGMNOXGNASE"/>
</dbReference>
<keyword evidence="1" id="KW-0285">Flavoprotein</keyword>
<dbReference type="PANTHER" id="PTHR43004:SF8">
    <property type="entry name" value="FAD-BINDING DOMAIN-CONTAINING PROTEIN-RELATED"/>
    <property type="match status" value="1"/>
</dbReference>
<dbReference type="EMBL" id="CP089051">
    <property type="protein sequence ID" value="UYF70793.1"/>
    <property type="molecule type" value="Genomic_DNA"/>
</dbReference>
<protein>
    <submittedName>
        <fullName evidence="4">FAD-dependent monooxygenase</fullName>
    </submittedName>
</protein>
<dbReference type="PANTHER" id="PTHR43004">
    <property type="entry name" value="TRK SYSTEM POTASSIUM UPTAKE PROTEIN"/>
    <property type="match status" value="1"/>
</dbReference>
<evidence type="ECO:0000259" key="3">
    <source>
        <dbReference type="Pfam" id="PF01494"/>
    </source>
</evidence>
<dbReference type="Pfam" id="PF01494">
    <property type="entry name" value="FAD_binding_3"/>
    <property type="match status" value="1"/>
</dbReference>
<dbReference type="Gene3D" id="3.40.30.120">
    <property type="match status" value="1"/>
</dbReference>
<dbReference type="Gene3D" id="3.30.9.10">
    <property type="entry name" value="D-Amino Acid Oxidase, subunit A, domain 2"/>
    <property type="match status" value="1"/>
</dbReference>
<dbReference type="AlphaFoldDB" id="A0AA46N9D1"/>
<dbReference type="RefSeq" id="WP_263512177.1">
    <property type="nucleotide sequence ID" value="NZ_CP089051.1"/>
</dbReference>
<accession>A0AA46N9D1</accession>
<evidence type="ECO:0000313" key="5">
    <source>
        <dbReference type="Proteomes" id="UP001164064"/>
    </source>
</evidence>
<evidence type="ECO:0000256" key="2">
    <source>
        <dbReference type="ARBA" id="ARBA00022827"/>
    </source>
</evidence>
<organism evidence="4 5">
    <name type="scientific">Acinetobacter ursingii</name>
    <dbReference type="NCBI Taxonomy" id="108980"/>
    <lineage>
        <taxon>Bacteria</taxon>
        <taxon>Pseudomonadati</taxon>
        <taxon>Pseudomonadota</taxon>
        <taxon>Gammaproteobacteria</taxon>
        <taxon>Moraxellales</taxon>
        <taxon>Moraxellaceae</taxon>
        <taxon>Acinetobacter</taxon>
    </lineage>
</organism>
<evidence type="ECO:0000256" key="1">
    <source>
        <dbReference type="ARBA" id="ARBA00022630"/>
    </source>
</evidence>
<reference evidence="4" key="1">
    <citation type="journal article" date="2022" name="J Glob Antimicrob Resist">
        <title>Comparative analysis of IMP-4- and OXA-58-containing plasmids of three carbapenemase-producing Acinetobacter ursingii strains in the Netherlands.</title>
        <authorList>
            <person name="Hendrickx A.P.A."/>
            <person name="Schade R.P."/>
            <person name="Landman F."/>
            <person name="Bosch T."/>
            <person name="Schouls L.M."/>
            <person name="van Dijk K."/>
        </authorList>
    </citation>
    <scope>NUCLEOTIDE SEQUENCE</scope>
    <source>
        <strain evidence="4">RIVM_C010559</strain>
    </source>
</reference>
<dbReference type="Gene3D" id="3.50.50.60">
    <property type="entry name" value="FAD/NAD(P)-binding domain"/>
    <property type="match status" value="1"/>
</dbReference>
<dbReference type="Proteomes" id="UP001164064">
    <property type="component" value="Chromosome"/>
</dbReference>
<evidence type="ECO:0000313" key="4">
    <source>
        <dbReference type="EMBL" id="UYF70793.1"/>
    </source>
</evidence>
<dbReference type="Pfam" id="PF21274">
    <property type="entry name" value="Rng_hyd_C"/>
    <property type="match status" value="1"/>
</dbReference>
<sequence length="609" mass="67930">MSHSTAQKYDIEVPVLIVGGGPAGLVSSLLLSRYGIKSLLINKHSWTANGPRAHITNQRTVEVFRDAQVEEQVKALSLPHDLMANNIWATSFSGQEIARLLTWGNAIERKSDYEKASPSEMCNIPQHILEPILANEALRAGSLTRFNTELIDFVQDDQGVTATILDRTTQQQLSVRSQYMIGADGARSLVVDKLGLNLQGEMGLGCAVNVWLKADLTKYCEHRPGVLYWIVQPGSDYWVGSGTFICVKPWDEWIMLYMYDPAEGEPDLSHEAIIARAKKVIGDDEIDIEVLSTSKWQINHIVAEQYSKGRVFCMGDAVHRHPPANGLGTNTSIQDAFNLSWKLAMVLKGQAGHGLLESYTQERQPVGKAVVNRAMQSVQNMLPISQALGFKPGQSEQEGWDSLNELYKDTKLGQQRRDQLHQAVQLQHYQFNCHGVELGQYYASQSIVSEKNTPKKTQDAELYYQPTTSPGAKLPHAWLHDAKGKQLSTLDICGHGQMTLLTGHGGTCWLQAVQYVEQQTGFKIHVKQIGLGLEYFDSYGDWATLREINENGCVLIRPDHHVAWRSHEASHDANSLLLQVIDQILDRANIDLVDLEKSKSNPSELAVIY</sequence>
<dbReference type="InterPro" id="IPR036188">
    <property type="entry name" value="FAD/NAD-bd_sf"/>
</dbReference>
<keyword evidence="4" id="KW-0503">Monooxygenase</keyword>
<gene>
    <name evidence="4" type="ORF">LSO60_10925</name>
</gene>
<name>A0AA46N9D1_9GAMM</name>
<dbReference type="InterPro" id="IPR002938">
    <property type="entry name" value="FAD-bd"/>
</dbReference>
<dbReference type="GO" id="GO:0071949">
    <property type="term" value="F:FAD binding"/>
    <property type="evidence" value="ECO:0007669"/>
    <property type="project" value="InterPro"/>
</dbReference>
<dbReference type="InterPro" id="IPR050641">
    <property type="entry name" value="RIFMO-like"/>
</dbReference>
<feature type="domain" description="FAD-binding" evidence="3">
    <location>
        <begin position="12"/>
        <end position="374"/>
    </location>
</feature>
<proteinExistence type="predicted"/>
<dbReference type="SUPFAM" id="SSF51905">
    <property type="entry name" value="FAD/NAD(P)-binding domain"/>
    <property type="match status" value="1"/>
</dbReference>